<comment type="caution">
    <text evidence="1">The sequence shown here is derived from an EMBL/GenBank/DDBJ whole genome shotgun (WGS) entry which is preliminary data.</text>
</comment>
<evidence type="ECO:0000313" key="1">
    <source>
        <dbReference type="EMBL" id="KAJ0024349.1"/>
    </source>
</evidence>
<gene>
    <name evidence="1" type="ORF">Pint_07891</name>
</gene>
<name>A0ACC0XSQ9_9ROSI</name>
<sequence length="516" mass="58298">MYSSEEMIPLFSSSSMDPPSQQREEEQPPPYEHIHQNDFFHRKHKKQKEEDIAVCVCKYDPSNPESACGERCLNVLTSTECTPEFCPCGVFCKNQRFQKCEYAKTKLFKTEGRGWGLLADENIKAGQFIIEYCGEVISWKEARRRSHTYEIQGLKDAYIICLNAAESIDATVKGSHARFINHSCQPNCETRKWNVLGEIRVGIFAKQDISIGTELAYDYNFEWYGGNKVRCLCGAASCSGFLGAKSRGFQEDTYLWEDDDDRYSVEKIPLYDSAEDEPFTKLLKSMDSSELEIDANGKNDFAMALSVGVKSEPLLESTSLVVQPPESVPMEGVVVNIVPKTEENEDTKLYSQDTQQAFSQKNAMISRIKSNSACRNYHIGPGPVPRKRSQPYSNGKLKNLAQKQVDAKHVAQLLASKEAQEEILRNEEMKREATSQLSSLYDEIRPAIEEHERDNQDSVATSVAEKWIEACCLKLKTEFDMYSSIIKNVACTPRRTLDPVKPSGGDNPSDVKYLGF</sequence>
<evidence type="ECO:0000313" key="2">
    <source>
        <dbReference type="Proteomes" id="UP001163603"/>
    </source>
</evidence>
<keyword evidence="2" id="KW-1185">Reference proteome</keyword>
<reference evidence="2" key="1">
    <citation type="journal article" date="2023" name="G3 (Bethesda)">
        <title>Genome assembly and association tests identify interacting loci associated with vigor, precocity, and sex in interspecific pistachio rootstocks.</title>
        <authorList>
            <person name="Palmer W."/>
            <person name="Jacygrad E."/>
            <person name="Sagayaradj S."/>
            <person name="Cavanaugh K."/>
            <person name="Han R."/>
            <person name="Bertier L."/>
            <person name="Beede B."/>
            <person name="Kafkas S."/>
            <person name="Golino D."/>
            <person name="Preece J."/>
            <person name="Michelmore R."/>
        </authorList>
    </citation>
    <scope>NUCLEOTIDE SEQUENCE [LARGE SCALE GENOMIC DNA]</scope>
</reference>
<protein>
    <submittedName>
        <fullName evidence="1">Uncharacterized protein</fullName>
    </submittedName>
</protein>
<organism evidence="1 2">
    <name type="scientific">Pistacia integerrima</name>
    <dbReference type="NCBI Taxonomy" id="434235"/>
    <lineage>
        <taxon>Eukaryota</taxon>
        <taxon>Viridiplantae</taxon>
        <taxon>Streptophyta</taxon>
        <taxon>Embryophyta</taxon>
        <taxon>Tracheophyta</taxon>
        <taxon>Spermatophyta</taxon>
        <taxon>Magnoliopsida</taxon>
        <taxon>eudicotyledons</taxon>
        <taxon>Gunneridae</taxon>
        <taxon>Pentapetalae</taxon>
        <taxon>rosids</taxon>
        <taxon>malvids</taxon>
        <taxon>Sapindales</taxon>
        <taxon>Anacardiaceae</taxon>
        <taxon>Pistacia</taxon>
    </lineage>
</organism>
<accession>A0ACC0XSQ9</accession>
<dbReference type="EMBL" id="CM047745">
    <property type="protein sequence ID" value="KAJ0024349.1"/>
    <property type="molecule type" value="Genomic_DNA"/>
</dbReference>
<dbReference type="Proteomes" id="UP001163603">
    <property type="component" value="Chromosome 10"/>
</dbReference>
<proteinExistence type="predicted"/>